<proteinExistence type="inferred from homology"/>
<dbReference type="Proteomes" id="UP000599523">
    <property type="component" value="Unassembled WGS sequence"/>
</dbReference>
<dbReference type="Pfam" id="PF08447">
    <property type="entry name" value="PAS_3"/>
    <property type="match status" value="1"/>
</dbReference>
<keyword evidence="5" id="KW-0472">Membrane</keyword>
<keyword evidence="9" id="KW-1185">Reference proteome</keyword>
<sequence length="544" mass="59127">MHERRPTTNVETLLPEGQFIYSRTDVKSIIVEANEAFANISGYAQDQMVGQPHNIVRHPDMPAEAFADMWRDLKAGRPWRALVKNRRSDGGFYWVVANASPVRENGRIVGYQSVRTRPSREEVAAADDAYGRIRNGDRSIRIEHGRVVPARQSPWALFNSIGVQTIGSGILLMLLASVKLLGAVTTFPFEAEIMLALGLVALPWAAWLLFVSMPRLNRDVAAIDGYLENLLTTGDLRQRFDLPRQDMLGKVARKMDRFVSSIQATVQGIGDCAGTVVSISGEVRSSVDEVDGAARRQSEATQSAAAGIEEITVSIGEVAEHATSTRSAAESAGEAAHRGALLSADAVSSIEVLAQSVKSAALRVEQLGEKSKEISRITDVIREIADQTNLLALNAAIEAARAGEAGRGFSVVADEVRKLAERTTQATSDISRMVAGINDETGNAVMGMRSGTQHVEDSVRLVSEAEHALRNINDQMKTTLNMVSEITHSSEEQRNAMQLMARNIEQVATMTDQNVDVVTHTNAAVVRLDRASARMREAVGQFST</sequence>
<comment type="caution">
    <text evidence="8">The sequence shown here is derived from an EMBL/GenBank/DDBJ whole genome shotgun (WGS) entry which is preliminary data.</text>
</comment>
<dbReference type="FunFam" id="1.10.287.950:FF:000001">
    <property type="entry name" value="Methyl-accepting chemotaxis sensory transducer"/>
    <property type="match status" value="1"/>
</dbReference>
<dbReference type="InterPro" id="IPR035965">
    <property type="entry name" value="PAS-like_dom_sf"/>
</dbReference>
<feature type="domain" description="Methyl-accepting transducer" evidence="6">
    <location>
        <begin position="272"/>
        <end position="508"/>
    </location>
</feature>
<dbReference type="PANTHER" id="PTHR32089">
    <property type="entry name" value="METHYL-ACCEPTING CHEMOTAXIS PROTEIN MCPB"/>
    <property type="match status" value="1"/>
</dbReference>
<dbReference type="RefSeq" id="WP_168989140.1">
    <property type="nucleotide sequence ID" value="NZ_CAWPHM010000026.1"/>
</dbReference>
<dbReference type="GO" id="GO:0016020">
    <property type="term" value="C:membrane"/>
    <property type="evidence" value="ECO:0007669"/>
    <property type="project" value="UniProtKB-SubCell"/>
</dbReference>
<dbReference type="SMART" id="SM00283">
    <property type="entry name" value="MA"/>
    <property type="match status" value="1"/>
</dbReference>
<keyword evidence="2 4" id="KW-0807">Transducer</keyword>
<keyword evidence="5" id="KW-1133">Transmembrane helix</keyword>
<dbReference type="InterPro" id="IPR000014">
    <property type="entry name" value="PAS"/>
</dbReference>
<dbReference type="PANTHER" id="PTHR32089:SF74">
    <property type="entry name" value="METHYL-ACCEPTING CHEMOTAXIS PROTEIN AER"/>
    <property type="match status" value="1"/>
</dbReference>
<evidence type="ECO:0000259" key="7">
    <source>
        <dbReference type="PROSITE" id="PS50112"/>
    </source>
</evidence>
<dbReference type="Gene3D" id="1.10.287.950">
    <property type="entry name" value="Methyl-accepting chemotaxis protein"/>
    <property type="match status" value="1"/>
</dbReference>
<evidence type="ECO:0000256" key="5">
    <source>
        <dbReference type="SAM" id="Phobius"/>
    </source>
</evidence>
<dbReference type="Gene3D" id="3.30.450.20">
    <property type="entry name" value="PAS domain"/>
    <property type="match status" value="1"/>
</dbReference>
<dbReference type="SUPFAM" id="SSF55785">
    <property type="entry name" value="PYP-like sensor domain (PAS domain)"/>
    <property type="match status" value="1"/>
</dbReference>
<feature type="transmembrane region" description="Helical" evidence="5">
    <location>
        <begin position="156"/>
        <end position="181"/>
    </location>
</feature>
<accession>A0A972FCZ4</accession>
<evidence type="ECO:0000256" key="2">
    <source>
        <dbReference type="ARBA" id="ARBA00023224"/>
    </source>
</evidence>
<dbReference type="EMBL" id="WTVM01000123">
    <property type="protein sequence ID" value="NMG04469.1"/>
    <property type="molecule type" value="Genomic_DNA"/>
</dbReference>
<dbReference type="InterPro" id="IPR004089">
    <property type="entry name" value="MCPsignal_dom"/>
</dbReference>
<dbReference type="AlphaFoldDB" id="A0A972FCZ4"/>
<gene>
    <name evidence="8" type="ORF">GPA21_16045</name>
</gene>
<evidence type="ECO:0000313" key="9">
    <source>
        <dbReference type="Proteomes" id="UP000599523"/>
    </source>
</evidence>
<evidence type="ECO:0000256" key="4">
    <source>
        <dbReference type="PROSITE-ProRule" id="PRU00284"/>
    </source>
</evidence>
<comment type="similarity">
    <text evidence="3">Belongs to the methyl-accepting chemotaxis (MCP) protein family.</text>
</comment>
<feature type="domain" description="PAS" evidence="7">
    <location>
        <begin position="25"/>
        <end position="60"/>
    </location>
</feature>
<dbReference type="PROSITE" id="PS50111">
    <property type="entry name" value="CHEMOTAXIS_TRANSDUC_2"/>
    <property type="match status" value="1"/>
</dbReference>
<reference evidence="8" key="1">
    <citation type="submission" date="2019-12" db="EMBL/GenBank/DDBJ databases">
        <title>Comparative genomics gives insights into the taxonomy of the Azoarcus-Aromatoleum group and reveals separate origins of nif in the plant-associated Azoarcus and non-plant-associated Aromatoleum sub-groups.</title>
        <authorList>
            <person name="Lafos M."/>
            <person name="Maluk M."/>
            <person name="Batista M."/>
            <person name="Junghare M."/>
            <person name="Carmona M."/>
            <person name="Faoro H."/>
            <person name="Cruz L.M."/>
            <person name="Battistoni F."/>
            <person name="De Souza E."/>
            <person name="Pedrosa F."/>
            <person name="Chen W.-M."/>
            <person name="Poole P.S."/>
            <person name="Dixon R.A."/>
            <person name="James E.K."/>
        </authorList>
    </citation>
    <scope>NUCLEOTIDE SEQUENCE</scope>
    <source>
        <strain evidence="8">NSC3</strain>
    </source>
</reference>
<protein>
    <submittedName>
        <fullName evidence="8">PAS domain S-box protein</fullName>
    </submittedName>
</protein>
<dbReference type="InterPro" id="IPR013655">
    <property type="entry name" value="PAS_fold_3"/>
</dbReference>
<dbReference type="CDD" id="cd00130">
    <property type="entry name" value="PAS"/>
    <property type="match status" value="1"/>
</dbReference>
<evidence type="ECO:0000259" key="6">
    <source>
        <dbReference type="PROSITE" id="PS50111"/>
    </source>
</evidence>
<organism evidence="8 9">
    <name type="scientific">Azoarcus taiwanensis</name>
    <dbReference type="NCBI Taxonomy" id="666964"/>
    <lineage>
        <taxon>Bacteria</taxon>
        <taxon>Pseudomonadati</taxon>
        <taxon>Pseudomonadota</taxon>
        <taxon>Betaproteobacteria</taxon>
        <taxon>Rhodocyclales</taxon>
        <taxon>Zoogloeaceae</taxon>
        <taxon>Azoarcus</taxon>
    </lineage>
</organism>
<comment type="subcellular location">
    <subcellularLocation>
        <location evidence="1">Membrane</location>
    </subcellularLocation>
</comment>
<name>A0A972FCZ4_9RHOO</name>
<evidence type="ECO:0000313" key="8">
    <source>
        <dbReference type="EMBL" id="NMG04469.1"/>
    </source>
</evidence>
<dbReference type="NCBIfam" id="TIGR00229">
    <property type="entry name" value="sensory_box"/>
    <property type="match status" value="1"/>
</dbReference>
<evidence type="ECO:0000256" key="1">
    <source>
        <dbReference type="ARBA" id="ARBA00004370"/>
    </source>
</evidence>
<dbReference type="SUPFAM" id="SSF58104">
    <property type="entry name" value="Methyl-accepting chemotaxis protein (MCP) signaling domain"/>
    <property type="match status" value="1"/>
</dbReference>
<dbReference type="GO" id="GO:0006935">
    <property type="term" value="P:chemotaxis"/>
    <property type="evidence" value="ECO:0007669"/>
    <property type="project" value="UniProtKB-ARBA"/>
</dbReference>
<dbReference type="GO" id="GO:0007165">
    <property type="term" value="P:signal transduction"/>
    <property type="evidence" value="ECO:0007669"/>
    <property type="project" value="UniProtKB-KW"/>
</dbReference>
<dbReference type="CDD" id="cd11386">
    <property type="entry name" value="MCP_signal"/>
    <property type="match status" value="1"/>
</dbReference>
<keyword evidence="5" id="KW-0812">Transmembrane</keyword>
<dbReference type="PROSITE" id="PS50112">
    <property type="entry name" value="PAS"/>
    <property type="match status" value="1"/>
</dbReference>
<feature type="transmembrane region" description="Helical" evidence="5">
    <location>
        <begin position="193"/>
        <end position="211"/>
    </location>
</feature>
<evidence type="ECO:0000256" key="3">
    <source>
        <dbReference type="ARBA" id="ARBA00029447"/>
    </source>
</evidence>
<dbReference type="Pfam" id="PF00015">
    <property type="entry name" value="MCPsignal"/>
    <property type="match status" value="1"/>
</dbReference>